<dbReference type="PANTHER" id="PTHR31332">
    <property type="entry name" value="7-HYDROXYMETHYL CHLOROPHYLL A REDUCTASE, CHLOROPLASTIC"/>
    <property type="match status" value="1"/>
</dbReference>
<gene>
    <name evidence="3" type="ORF">SAMN06265338_101312</name>
</gene>
<accession>A0A212Q0B2</accession>
<dbReference type="InterPro" id="IPR045220">
    <property type="entry name" value="FRHB/FDHB/HCAR-like"/>
</dbReference>
<proteinExistence type="predicted"/>
<keyword evidence="4" id="KW-1185">Reference proteome</keyword>
<dbReference type="Pfam" id="PF04422">
    <property type="entry name" value="FrhB_FdhB_N"/>
    <property type="match status" value="1"/>
</dbReference>
<dbReference type="AlphaFoldDB" id="A0A212Q0B2"/>
<dbReference type="GO" id="GO:0033354">
    <property type="term" value="P:chlorophyll cycle"/>
    <property type="evidence" value="ECO:0007669"/>
    <property type="project" value="TreeGrafter"/>
</dbReference>
<protein>
    <submittedName>
        <fullName evidence="3">Coenzyme F420 hydrogenase subunit beta</fullName>
    </submittedName>
</protein>
<dbReference type="InterPro" id="IPR007525">
    <property type="entry name" value="FrhB_FdhB_C"/>
</dbReference>
<sequence length="401" mass="43172">MRSETISIADVLAANLCVGCGACVLDAGGTAAMAMSDDGFLRPASGLSTGRAEAVCPGVALSHESSGGCYDPLWGPIVRTATGFALDSELRFTGSSGGVLSAISLGLIESGMVAFVWQTRADLDDPIGNVTGASRTRAEILEAAGSRYGPSCPLANLGDALATGEVFAFVGKPCDVAALHKLAVIDPRIDRQIPYRLSFFCAGVPSRHGTEALIRALDTRIEDVKSFRYRGEGWPGVARVMRHDGTTGTMDYNSSWGAILNRRLQFRCKICPDGTGEFADIACADAWYGRDGYPDFEEREGRSLIVTRTDAGDKLLKKLIEGGYLSVSPLPVAEIEAMQPYQANRKRNVPARRAALLLCGRLVPRFAGFGFKTLALRHSWIDQARNFMGTLRRLLREGRTR</sequence>
<evidence type="ECO:0000259" key="2">
    <source>
        <dbReference type="Pfam" id="PF04432"/>
    </source>
</evidence>
<evidence type="ECO:0000313" key="3">
    <source>
        <dbReference type="EMBL" id="SNB52781.1"/>
    </source>
</evidence>
<dbReference type="Pfam" id="PF04432">
    <property type="entry name" value="FrhB_FdhB_C"/>
    <property type="match status" value="1"/>
</dbReference>
<dbReference type="InterPro" id="IPR007516">
    <property type="entry name" value="Co_F420_Hydgase/DH_bsu_N"/>
</dbReference>
<evidence type="ECO:0000259" key="1">
    <source>
        <dbReference type="Pfam" id="PF04422"/>
    </source>
</evidence>
<dbReference type="EMBL" id="FYDG01000001">
    <property type="protein sequence ID" value="SNB52781.1"/>
    <property type="molecule type" value="Genomic_DNA"/>
</dbReference>
<dbReference type="PANTHER" id="PTHR31332:SF0">
    <property type="entry name" value="7-HYDROXYMETHYL CHLOROPHYLL A REDUCTASE, CHLOROPLASTIC"/>
    <property type="match status" value="1"/>
</dbReference>
<reference evidence="4" key="1">
    <citation type="submission" date="2017-06" db="EMBL/GenBank/DDBJ databases">
        <authorList>
            <person name="Varghese N."/>
            <person name="Submissions S."/>
        </authorList>
    </citation>
    <scope>NUCLEOTIDE SEQUENCE [LARGE SCALE GENOMIC DNA]</scope>
    <source>
        <strain evidence="4">DSM 137</strain>
    </source>
</reference>
<dbReference type="GO" id="GO:0090415">
    <property type="term" value="F:7-hydroxymethyl chlorophyll a reductase activity"/>
    <property type="evidence" value="ECO:0007669"/>
    <property type="project" value="TreeGrafter"/>
</dbReference>
<dbReference type="Proteomes" id="UP000198418">
    <property type="component" value="Unassembled WGS sequence"/>
</dbReference>
<name>A0A212Q0B2_RHOAC</name>
<evidence type="ECO:0000313" key="4">
    <source>
        <dbReference type="Proteomes" id="UP000198418"/>
    </source>
</evidence>
<feature type="domain" description="Coenzyme F420 hydrogenase/dehydrogenase beta subunit C-terminal" evidence="2">
    <location>
        <begin position="167"/>
        <end position="330"/>
    </location>
</feature>
<organism evidence="3 4">
    <name type="scientific">Rhodoblastus acidophilus</name>
    <name type="common">Rhodopseudomonas acidophila</name>
    <dbReference type="NCBI Taxonomy" id="1074"/>
    <lineage>
        <taxon>Bacteria</taxon>
        <taxon>Pseudomonadati</taxon>
        <taxon>Pseudomonadota</taxon>
        <taxon>Alphaproteobacteria</taxon>
        <taxon>Hyphomicrobiales</taxon>
        <taxon>Rhodoblastaceae</taxon>
        <taxon>Rhodoblastus</taxon>
    </lineage>
</organism>
<feature type="domain" description="Coenzyme F420 hydrogenase/dehydrogenase beta subunit N-terminal" evidence="1">
    <location>
        <begin position="82"/>
        <end position="156"/>
    </location>
</feature>